<dbReference type="InterPro" id="IPR040676">
    <property type="entry name" value="DUF5641"/>
</dbReference>
<dbReference type="EMBL" id="BMAV01008490">
    <property type="protein sequence ID" value="GFY52137.1"/>
    <property type="molecule type" value="Genomic_DNA"/>
</dbReference>
<accession>A0A8X6XGA4</accession>
<protein>
    <submittedName>
        <fullName evidence="2">Integrase catalytic domain-containing protein</fullName>
    </submittedName>
</protein>
<comment type="caution">
    <text evidence="2">The sequence shown here is derived from an EMBL/GenBank/DDBJ whole genome shotgun (WGS) entry which is preliminary data.</text>
</comment>
<dbReference type="Proteomes" id="UP000886998">
    <property type="component" value="Unassembled WGS sequence"/>
</dbReference>
<feature type="domain" description="DUF5641" evidence="1">
    <location>
        <begin position="95"/>
        <end position="147"/>
    </location>
</feature>
<proteinExistence type="predicted"/>
<dbReference type="OrthoDB" id="6434842at2759"/>
<sequence length="147" mass="16920">MEIKPSYCLLVKCLGEAVDSSQCACLSYEDMITVLYDCESIINSRPFTYTSENDSEFVPLSPSLFLQDIKEIGVPDCDTVDHKSLNKRVKYRLERQKDIWKKLRLEYLGSLIQRPKHLKSSSVSVGDVILIGNDNQKRTNWTLRRVT</sequence>
<evidence type="ECO:0000259" key="1">
    <source>
        <dbReference type="Pfam" id="PF18701"/>
    </source>
</evidence>
<gene>
    <name evidence="2" type="primary">AVEN_207028_1</name>
    <name evidence="2" type="ORF">TNIN_424161</name>
</gene>
<dbReference type="AlphaFoldDB" id="A0A8X6XGA4"/>
<reference evidence="2" key="1">
    <citation type="submission" date="2020-08" db="EMBL/GenBank/DDBJ databases">
        <title>Multicomponent nature underlies the extraordinary mechanical properties of spider dragline silk.</title>
        <authorList>
            <person name="Kono N."/>
            <person name="Nakamura H."/>
            <person name="Mori M."/>
            <person name="Yoshida Y."/>
            <person name="Ohtoshi R."/>
            <person name="Malay A.D."/>
            <person name="Moran D.A.P."/>
            <person name="Tomita M."/>
            <person name="Numata K."/>
            <person name="Arakawa K."/>
        </authorList>
    </citation>
    <scope>NUCLEOTIDE SEQUENCE</scope>
</reference>
<dbReference type="PANTHER" id="PTHR47331">
    <property type="entry name" value="PHD-TYPE DOMAIN-CONTAINING PROTEIN"/>
    <property type="match status" value="1"/>
</dbReference>
<dbReference type="Pfam" id="PF18701">
    <property type="entry name" value="DUF5641"/>
    <property type="match status" value="1"/>
</dbReference>
<organism evidence="2 3">
    <name type="scientific">Trichonephila inaurata madagascariensis</name>
    <dbReference type="NCBI Taxonomy" id="2747483"/>
    <lineage>
        <taxon>Eukaryota</taxon>
        <taxon>Metazoa</taxon>
        <taxon>Ecdysozoa</taxon>
        <taxon>Arthropoda</taxon>
        <taxon>Chelicerata</taxon>
        <taxon>Arachnida</taxon>
        <taxon>Araneae</taxon>
        <taxon>Araneomorphae</taxon>
        <taxon>Entelegynae</taxon>
        <taxon>Araneoidea</taxon>
        <taxon>Nephilidae</taxon>
        <taxon>Trichonephila</taxon>
        <taxon>Trichonephila inaurata</taxon>
    </lineage>
</organism>
<name>A0A8X6XGA4_9ARAC</name>
<keyword evidence="3" id="KW-1185">Reference proteome</keyword>
<evidence type="ECO:0000313" key="3">
    <source>
        <dbReference type="Proteomes" id="UP000886998"/>
    </source>
</evidence>
<evidence type="ECO:0000313" key="2">
    <source>
        <dbReference type="EMBL" id="GFY52137.1"/>
    </source>
</evidence>